<comment type="caution">
    <text evidence="1">The sequence shown here is derived from an EMBL/GenBank/DDBJ whole genome shotgun (WGS) entry which is preliminary data.</text>
</comment>
<evidence type="ECO:0000313" key="2">
    <source>
        <dbReference type="Proteomes" id="UP000499080"/>
    </source>
</evidence>
<reference evidence="1 2" key="1">
    <citation type="journal article" date="2019" name="Sci. Rep.">
        <title>Orb-weaving spider Araneus ventricosus genome elucidates the spidroin gene catalogue.</title>
        <authorList>
            <person name="Kono N."/>
            <person name="Nakamura H."/>
            <person name="Ohtoshi R."/>
            <person name="Moran D.A.P."/>
            <person name="Shinohara A."/>
            <person name="Yoshida Y."/>
            <person name="Fujiwara M."/>
            <person name="Mori M."/>
            <person name="Tomita M."/>
            <person name="Arakawa K."/>
        </authorList>
    </citation>
    <scope>NUCLEOTIDE SEQUENCE [LARGE SCALE GENOMIC DNA]</scope>
</reference>
<evidence type="ECO:0000313" key="1">
    <source>
        <dbReference type="EMBL" id="GBM66882.1"/>
    </source>
</evidence>
<organism evidence="1 2">
    <name type="scientific">Araneus ventricosus</name>
    <name type="common">Orbweaver spider</name>
    <name type="synonym">Epeira ventricosa</name>
    <dbReference type="NCBI Taxonomy" id="182803"/>
    <lineage>
        <taxon>Eukaryota</taxon>
        <taxon>Metazoa</taxon>
        <taxon>Ecdysozoa</taxon>
        <taxon>Arthropoda</taxon>
        <taxon>Chelicerata</taxon>
        <taxon>Arachnida</taxon>
        <taxon>Araneae</taxon>
        <taxon>Araneomorphae</taxon>
        <taxon>Entelegynae</taxon>
        <taxon>Araneoidea</taxon>
        <taxon>Araneidae</taxon>
        <taxon>Araneus</taxon>
    </lineage>
</organism>
<proteinExistence type="predicted"/>
<protein>
    <submittedName>
        <fullName evidence="1">Uncharacterized protein</fullName>
    </submittedName>
</protein>
<accession>A0A4Y2HNM9</accession>
<gene>
    <name evidence="1" type="ORF">AVEN_263943_1</name>
</gene>
<dbReference type="Proteomes" id="UP000499080">
    <property type="component" value="Unassembled WGS sequence"/>
</dbReference>
<dbReference type="EMBL" id="BGPR01002051">
    <property type="protein sequence ID" value="GBM66882.1"/>
    <property type="molecule type" value="Genomic_DNA"/>
</dbReference>
<keyword evidence="2" id="KW-1185">Reference proteome</keyword>
<dbReference type="AlphaFoldDB" id="A0A4Y2HNM9"/>
<name>A0A4Y2HNM9_ARAVE</name>
<sequence length="91" mass="10293">MPISVAICETWGSVIDQMNKQRLRSAYGNEDYTGTSDKRTFVKIKGPPSGYKNTRKCLKAALNLMYGTNYSLHFASIHRIKKRGKFVTSSE</sequence>